<dbReference type="EMBL" id="JRTT01000027">
    <property type="protein sequence ID" value="KHD75447.1"/>
    <property type="molecule type" value="Genomic_DNA"/>
</dbReference>
<proteinExistence type="predicted"/>
<dbReference type="Proteomes" id="UP000054537">
    <property type="component" value="Unassembled WGS sequence"/>
</dbReference>
<comment type="caution">
    <text evidence="1">The sequence shown here is derived from an EMBL/GenBank/DDBJ whole genome shotgun (WGS) entry which is preliminary data.</text>
</comment>
<keyword evidence="2" id="KW-1185">Reference proteome</keyword>
<evidence type="ECO:0008006" key="3">
    <source>
        <dbReference type="Google" id="ProtNLM"/>
    </source>
</evidence>
<dbReference type="eggNOG" id="COG1317">
    <property type="taxonomic scope" value="Bacteria"/>
</dbReference>
<dbReference type="OrthoDB" id="3207839at2"/>
<evidence type="ECO:0000313" key="2">
    <source>
        <dbReference type="Proteomes" id="UP000054537"/>
    </source>
</evidence>
<reference evidence="1 2" key="1">
    <citation type="submission" date="2014-10" db="EMBL/GenBank/DDBJ databases">
        <title>Draft genome sequence of Actinoplanes utahensis NRRL 12052.</title>
        <authorList>
            <person name="Velasco-Bucheli B."/>
            <person name="del Cerro C."/>
            <person name="Hormigo D."/>
            <person name="Garcia J.L."/>
            <person name="Acebal C."/>
            <person name="Arroyo M."/>
            <person name="de la Mata I."/>
        </authorList>
    </citation>
    <scope>NUCLEOTIDE SEQUENCE [LARGE SCALE GENOMIC DNA]</scope>
    <source>
        <strain evidence="1 2">NRRL 12052</strain>
    </source>
</reference>
<gene>
    <name evidence="1" type="ORF">MB27_22755</name>
</gene>
<accession>A0A0A6X5P5</accession>
<dbReference type="AlphaFoldDB" id="A0A0A6X5P5"/>
<protein>
    <recommendedName>
        <fullName evidence="3">Transposase (putative) YhgA-like domain-containing protein</fullName>
    </recommendedName>
</protein>
<organism evidence="1 2">
    <name type="scientific">Actinoplanes utahensis</name>
    <dbReference type="NCBI Taxonomy" id="1869"/>
    <lineage>
        <taxon>Bacteria</taxon>
        <taxon>Bacillati</taxon>
        <taxon>Actinomycetota</taxon>
        <taxon>Actinomycetes</taxon>
        <taxon>Micromonosporales</taxon>
        <taxon>Micromonosporaceae</taxon>
        <taxon>Actinoplanes</taxon>
    </lineage>
</organism>
<sequence>MPSQEHEVFVDMFRGRPSLAAELLDGPLHDHLPDYDEVHLASADLADVVPTEYRADVVVTLTHEGSTVLAVVVEVQRRIDTRKLLSWPAYVATLYARLNCPVTLLVYCPQRSVVGWAAKPIVFGFPAGHISPVAVGPDQLPVITDPEIARRLPELTVMSAIAHATHPDPAPLLEALLMAYRAVEVDRAALYHDLVLMALPNQTRKMLEDLMTATNYTPRSDFAKHHFAQGKMEGLAKGLAEAKGQDLLTVLESRGLTVSDEARTTIVECSDLDQLDRWMRQVATVERVEDLGGPLAV</sequence>
<name>A0A0A6X5P5_ACTUT</name>
<dbReference type="PANTHER" id="PTHR34613:SF1">
    <property type="entry name" value="SLL6017 PROTEIN"/>
    <property type="match status" value="1"/>
</dbReference>
<evidence type="ECO:0000313" key="1">
    <source>
        <dbReference type="EMBL" id="KHD75447.1"/>
    </source>
</evidence>
<dbReference type="RefSeq" id="WP_043527433.1">
    <property type="nucleotide sequence ID" value="NZ_BOMZ01000116.1"/>
</dbReference>
<dbReference type="PANTHER" id="PTHR34613">
    <property type="entry name" value="SLL0800 PROTEIN"/>
    <property type="match status" value="1"/>
</dbReference>
<dbReference type="STRING" id="1869.MB27_22755"/>